<name>A0A8H6HDD4_9AGAR</name>
<dbReference type="Pfam" id="PF12937">
    <property type="entry name" value="F-box-like"/>
    <property type="match status" value="1"/>
</dbReference>
<evidence type="ECO:0000313" key="3">
    <source>
        <dbReference type="Proteomes" id="UP000521943"/>
    </source>
</evidence>
<protein>
    <recommendedName>
        <fullName evidence="1">F-box domain-containing protein</fullName>
    </recommendedName>
</protein>
<organism evidence="2 3">
    <name type="scientific">Ephemerocybe angulata</name>
    <dbReference type="NCBI Taxonomy" id="980116"/>
    <lineage>
        <taxon>Eukaryota</taxon>
        <taxon>Fungi</taxon>
        <taxon>Dikarya</taxon>
        <taxon>Basidiomycota</taxon>
        <taxon>Agaricomycotina</taxon>
        <taxon>Agaricomycetes</taxon>
        <taxon>Agaricomycetidae</taxon>
        <taxon>Agaricales</taxon>
        <taxon>Agaricineae</taxon>
        <taxon>Psathyrellaceae</taxon>
        <taxon>Ephemerocybe</taxon>
    </lineage>
</organism>
<reference evidence="2 3" key="1">
    <citation type="submission" date="2020-07" db="EMBL/GenBank/DDBJ databases">
        <title>Comparative genomics of pyrophilous fungi reveals a link between fire events and developmental genes.</title>
        <authorList>
            <consortium name="DOE Joint Genome Institute"/>
            <person name="Steindorff A.S."/>
            <person name="Carver A."/>
            <person name="Calhoun S."/>
            <person name="Stillman K."/>
            <person name="Liu H."/>
            <person name="Lipzen A."/>
            <person name="Pangilinan J."/>
            <person name="Labutti K."/>
            <person name="Bruns T.D."/>
            <person name="Grigoriev I.V."/>
        </authorList>
    </citation>
    <scope>NUCLEOTIDE SEQUENCE [LARGE SCALE GENOMIC DNA]</scope>
    <source>
        <strain evidence="2 3">CBS 144469</strain>
    </source>
</reference>
<evidence type="ECO:0000313" key="2">
    <source>
        <dbReference type="EMBL" id="KAF6744990.1"/>
    </source>
</evidence>
<dbReference type="CDD" id="cd09917">
    <property type="entry name" value="F-box_SF"/>
    <property type="match status" value="1"/>
</dbReference>
<dbReference type="SUPFAM" id="SSF81383">
    <property type="entry name" value="F-box domain"/>
    <property type="match status" value="1"/>
</dbReference>
<comment type="caution">
    <text evidence="2">The sequence shown here is derived from an EMBL/GenBank/DDBJ whole genome shotgun (WGS) entry which is preliminary data.</text>
</comment>
<dbReference type="PROSITE" id="PS50181">
    <property type="entry name" value="FBOX"/>
    <property type="match status" value="1"/>
</dbReference>
<dbReference type="Proteomes" id="UP000521943">
    <property type="component" value="Unassembled WGS sequence"/>
</dbReference>
<feature type="domain" description="F-box" evidence="1">
    <location>
        <begin position="22"/>
        <end position="68"/>
    </location>
</feature>
<dbReference type="InterPro" id="IPR036047">
    <property type="entry name" value="F-box-like_dom_sf"/>
</dbReference>
<dbReference type="EMBL" id="JACGCI010000111">
    <property type="protein sequence ID" value="KAF6744990.1"/>
    <property type="molecule type" value="Genomic_DNA"/>
</dbReference>
<keyword evidence="3" id="KW-1185">Reference proteome</keyword>
<evidence type="ECO:0000259" key="1">
    <source>
        <dbReference type="PROSITE" id="PS50181"/>
    </source>
</evidence>
<dbReference type="AlphaFoldDB" id="A0A8H6HDD4"/>
<proteinExistence type="predicted"/>
<dbReference type="InterPro" id="IPR001810">
    <property type="entry name" value="F-box_dom"/>
</dbReference>
<sequence length="365" mass="42518">MSTPLCLSVDILRLTKFPIYNPINISRLPNELLYHIFNVLENKRDLISLMRTCHRCHIVGAATVYQSVTVDAGTKRGRALLRALSRRTRIGRVYADQVKKFKYLSPITLQVRPREQIAQLLVRVLVGLRNLKILKIWSRIFNDSVMESHFSRTLVIRRRLHPICFLDDMKRGFSPYSRLILPNLRQLDVMGHTELIRIIRFRQRSLGTAFCSLQHLEIQVYCDENAFYVSNGNYALPEIFLQLSPELKQLRSLVLRGPATDRFLPENFLKLLIEYPEAYPALEALGVNVRPARWACECSETVTHCHDYTLLEEKRNIVLQRLETLAYSKQALIYFRTALTEFRLNEESKRWCIANAALQCPGRWS</sequence>
<gene>
    <name evidence="2" type="ORF">DFP72DRAFT_856859</name>
</gene>
<accession>A0A8H6HDD4</accession>